<dbReference type="GO" id="GO:0016491">
    <property type="term" value="F:oxidoreductase activity"/>
    <property type="evidence" value="ECO:0007669"/>
    <property type="project" value="UniProtKB-KW"/>
</dbReference>
<dbReference type="AlphaFoldDB" id="A0A4V3XBG9"/>
<dbReference type="PRINTS" id="PR00080">
    <property type="entry name" value="SDRFAMILY"/>
</dbReference>
<dbReference type="PROSITE" id="PS00061">
    <property type="entry name" value="ADH_SHORT"/>
    <property type="match status" value="1"/>
</dbReference>
<dbReference type="PANTHER" id="PTHR43976">
    <property type="entry name" value="SHORT CHAIN DEHYDROGENASE"/>
    <property type="match status" value="1"/>
</dbReference>
<name>A0A4V3XBG9_9APHY</name>
<dbReference type="Pfam" id="PF00106">
    <property type="entry name" value="adh_short"/>
    <property type="match status" value="1"/>
</dbReference>
<dbReference type="InterPro" id="IPR051911">
    <property type="entry name" value="SDR_oxidoreductase"/>
</dbReference>
<accession>A0A4V3XBG9</accession>
<dbReference type="EMBL" id="SGPJ01000012">
    <property type="protein sequence ID" value="THH02003.1"/>
    <property type="molecule type" value="Genomic_DNA"/>
</dbReference>
<keyword evidence="3" id="KW-0560">Oxidoreductase</keyword>
<protein>
    <recommendedName>
        <fullName evidence="7">NAD(P)-binding protein</fullName>
    </recommendedName>
</protein>
<keyword evidence="6" id="KW-1185">Reference proteome</keyword>
<dbReference type="PANTHER" id="PTHR43976:SF16">
    <property type="entry name" value="SHORT-CHAIN DEHYDROGENASE_REDUCTASE FAMILY PROTEIN"/>
    <property type="match status" value="1"/>
</dbReference>
<dbReference type="InterPro" id="IPR002347">
    <property type="entry name" value="SDR_fam"/>
</dbReference>
<comment type="caution">
    <text evidence="5">The sequence shown here is derived from an EMBL/GenBank/DDBJ whole genome shotgun (WGS) entry which is preliminary data.</text>
</comment>
<evidence type="ECO:0000313" key="6">
    <source>
        <dbReference type="Proteomes" id="UP000309038"/>
    </source>
</evidence>
<dbReference type="InterPro" id="IPR036291">
    <property type="entry name" value="NAD(P)-bd_dom_sf"/>
</dbReference>
<gene>
    <name evidence="5" type="ORF">EW026_g795</name>
</gene>
<dbReference type="PRINTS" id="PR00081">
    <property type="entry name" value="GDHRDH"/>
</dbReference>
<comment type="similarity">
    <text evidence="1 4">Belongs to the short-chain dehydrogenases/reductases (SDR) family.</text>
</comment>
<proteinExistence type="inferred from homology"/>
<sequence>MAEFALKNGDNVVATLRNPADLDGLKSHHPDTQLLVLTLDVTKPQEIIDAFAKTREVFGRLDVVFNSAGYGLLSEVEGTPDDVARVLFETNFWGAANVSREAVKFFREVNPSGTGGRLLTVSSFVGLQPLTCCGYYSASKHALEGLTEAFASELDPEWNIKVTLIVPGTFKTKATTNAVFIPPHPSYTPSTSPAAAIRKALEHLDDPGNKLGDPLKAIQKIYELSSLPQPPLRLMLGQDAITYVRSHLQSVSADADGYESWSEDLKVD</sequence>
<evidence type="ECO:0000256" key="3">
    <source>
        <dbReference type="ARBA" id="ARBA00023002"/>
    </source>
</evidence>
<evidence type="ECO:0008006" key="7">
    <source>
        <dbReference type="Google" id="ProtNLM"/>
    </source>
</evidence>
<dbReference type="Gene3D" id="3.40.50.720">
    <property type="entry name" value="NAD(P)-binding Rossmann-like Domain"/>
    <property type="match status" value="1"/>
</dbReference>
<evidence type="ECO:0000256" key="4">
    <source>
        <dbReference type="RuleBase" id="RU000363"/>
    </source>
</evidence>
<dbReference type="SUPFAM" id="SSF51735">
    <property type="entry name" value="NAD(P)-binding Rossmann-fold domains"/>
    <property type="match status" value="1"/>
</dbReference>
<organism evidence="5 6">
    <name type="scientific">Hermanssonia centrifuga</name>
    <dbReference type="NCBI Taxonomy" id="98765"/>
    <lineage>
        <taxon>Eukaryota</taxon>
        <taxon>Fungi</taxon>
        <taxon>Dikarya</taxon>
        <taxon>Basidiomycota</taxon>
        <taxon>Agaricomycotina</taxon>
        <taxon>Agaricomycetes</taxon>
        <taxon>Polyporales</taxon>
        <taxon>Meruliaceae</taxon>
        <taxon>Hermanssonia</taxon>
    </lineage>
</organism>
<dbReference type="InterPro" id="IPR020904">
    <property type="entry name" value="Sc_DH/Rdtase_CS"/>
</dbReference>
<evidence type="ECO:0000256" key="2">
    <source>
        <dbReference type="ARBA" id="ARBA00022857"/>
    </source>
</evidence>
<keyword evidence="2" id="KW-0521">NADP</keyword>
<evidence type="ECO:0000313" key="5">
    <source>
        <dbReference type="EMBL" id="THH02003.1"/>
    </source>
</evidence>
<evidence type="ECO:0000256" key="1">
    <source>
        <dbReference type="ARBA" id="ARBA00006484"/>
    </source>
</evidence>
<reference evidence="5 6" key="1">
    <citation type="submission" date="2019-02" db="EMBL/GenBank/DDBJ databases">
        <title>Genome sequencing of the rare red list fungi Phlebia centrifuga.</title>
        <authorList>
            <person name="Buettner E."/>
            <person name="Kellner H."/>
        </authorList>
    </citation>
    <scope>NUCLEOTIDE SEQUENCE [LARGE SCALE GENOMIC DNA]</scope>
    <source>
        <strain evidence="5 6">DSM 108282</strain>
    </source>
</reference>
<dbReference type="Proteomes" id="UP000309038">
    <property type="component" value="Unassembled WGS sequence"/>
</dbReference>